<dbReference type="Gene3D" id="1.10.390.10">
    <property type="entry name" value="Neutral Protease Domain 2"/>
    <property type="match status" value="1"/>
</dbReference>
<dbReference type="Gene3D" id="2.60.40.1730">
    <property type="entry name" value="tricorn interacting facor f3 domain"/>
    <property type="match status" value="1"/>
</dbReference>
<keyword evidence="11" id="KW-0472">Membrane</keyword>
<gene>
    <name evidence="19" type="ORF">KPH14_005149</name>
</gene>
<dbReference type="InterPro" id="IPR045357">
    <property type="entry name" value="Aminopeptidase_N-like_N"/>
</dbReference>
<dbReference type="GO" id="GO:0005615">
    <property type="term" value="C:extracellular space"/>
    <property type="evidence" value="ECO:0007669"/>
    <property type="project" value="TreeGrafter"/>
</dbReference>
<evidence type="ECO:0000313" key="20">
    <source>
        <dbReference type="Proteomes" id="UP001258017"/>
    </source>
</evidence>
<dbReference type="Gene3D" id="2.60.40.1910">
    <property type="match status" value="1"/>
</dbReference>
<reference evidence="19" key="1">
    <citation type="submission" date="2021-08" db="EMBL/GenBank/DDBJ databases">
        <authorList>
            <person name="Misof B."/>
            <person name="Oliver O."/>
            <person name="Podsiadlowski L."/>
            <person name="Donath A."/>
            <person name="Peters R."/>
            <person name="Mayer C."/>
            <person name="Rust J."/>
            <person name="Gunkel S."/>
            <person name="Lesny P."/>
            <person name="Martin S."/>
            <person name="Oeyen J.P."/>
            <person name="Petersen M."/>
            <person name="Panagiotis P."/>
            <person name="Wilbrandt J."/>
            <person name="Tanja T."/>
        </authorList>
    </citation>
    <scope>NUCLEOTIDE SEQUENCE</scope>
    <source>
        <strain evidence="19">GBR_01_08_01A</strain>
        <tissue evidence="19">Thorax + abdomen</tissue>
    </source>
</reference>
<dbReference type="InterPro" id="IPR042097">
    <property type="entry name" value="Aminopeptidase_N-like_N_sf"/>
</dbReference>
<dbReference type="GO" id="GO:0098552">
    <property type="term" value="C:side of membrane"/>
    <property type="evidence" value="ECO:0007669"/>
    <property type="project" value="UniProtKB-KW"/>
</dbReference>
<dbReference type="PRINTS" id="PR00756">
    <property type="entry name" value="ALADIPTASE"/>
</dbReference>
<evidence type="ECO:0000256" key="10">
    <source>
        <dbReference type="ARBA" id="ARBA00023049"/>
    </source>
</evidence>
<keyword evidence="4" id="KW-0336">GPI-anchor</keyword>
<sequence>MLALGDSQGKADRYKPEEINYRLPDDVRPIHYNIKLTPCLLDDDFRFDGETGIDLDVRKSTSNIALHCTGIVIDEAATSLTNLKNDRLLPIEQEYVEENELLVLRFASTLQPARYTLHLKFSGFHEEATHGFNRRSYTDEQDNRMWYAVTNFKMISARRVFPCFDEPAMKATFSISIKHRANYVALSNAPIEDRSSIDDEGNILTCFRTTPIMSTYSLAVALLPDNYVRVSNHDDTVNVWCRRSAPNVAKLIHEVTEKTKIQLEGYTGIRIPVSKIDHVLIHDHSSRSSANWGLIVYDESEVMYTEDPSDTYNVEMTTRLVTHNLVHQWFGNLVSPSWWNHWWLNEVLVYYLKYYIVDKIYEEWRALELFVVVVQQETALFTDNYSFVEYNQTNIKNHRESYFDNFAALLPKGACLMRMLSHCLREDVFHAGIVTYLTKFQYGMATLEELWKILEEIMHPEKVNLKEMMDTWIKHRGYPLVTARRDRNTGAITVMQERFKLPDIDDDEEDERDDDDARWWIPINYTSKSRANFSSTLTIHWLKPRNESLTIDDVEESDWFIINLQQTGYYRVNYDTDNWMKIAKYLDSDDYTKIHPLNRAQIIDDACYMIQTERLDPIVFLEVVKYLRHETDYIPWYAAFRALRTFYVYPQFPDGAMFFKPYILKLIDGLLKNVGYDEHPNDDDLTKLKRVEVLEIAGDLGHLESRKIANAKLIAHMDDPRSNEIPSNLNMWVFTNGMRDADESLFNKLLDRYKEKPSLSTLRYLSGVEDPTLVKRLLNLTLVNDSPILKDDRVEIYRSLMYTSSTNVDITVDFVSDNWNKITSRIEDADEIIDDIVGEITCWDQFHKVKYCS</sequence>
<keyword evidence="15" id="KW-0031">Aminopeptidase</keyword>
<evidence type="ECO:0000256" key="11">
    <source>
        <dbReference type="ARBA" id="ARBA00023136"/>
    </source>
</evidence>
<evidence type="ECO:0000256" key="12">
    <source>
        <dbReference type="ARBA" id="ARBA00023180"/>
    </source>
</evidence>
<dbReference type="Pfam" id="PF17900">
    <property type="entry name" value="Peptidase_M1_N"/>
    <property type="match status" value="1"/>
</dbReference>
<keyword evidence="7" id="KW-0732">Signal</keyword>
<feature type="domain" description="ERAP1-like C-terminal" evidence="17">
    <location>
        <begin position="559"/>
        <end position="841"/>
    </location>
</feature>
<dbReference type="SUPFAM" id="SSF63737">
    <property type="entry name" value="Leukotriene A4 hydrolase N-terminal domain"/>
    <property type="match status" value="1"/>
</dbReference>
<dbReference type="InterPro" id="IPR050344">
    <property type="entry name" value="Peptidase_M1_aminopeptidases"/>
</dbReference>
<keyword evidence="9 14" id="KW-0862">Zinc</keyword>
<dbReference type="GO" id="GO:0006508">
    <property type="term" value="P:proteolysis"/>
    <property type="evidence" value="ECO:0007669"/>
    <property type="project" value="UniProtKB-KW"/>
</dbReference>
<dbReference type="CDD" id="cd09601">
    <property type="entry name" value="M1_APN-Q_like"/>
    <property type="match status" value="1"/>
</dbReference>
<evidence type="ECO:0000259" key="17">
    <source>
        <dbReference type="Pfam" id="PF11838"/>
    </source>
</evidence>
<feature type="binding site" evidence="14">
    <location>
        <position position="346"/>
    </location>
    <ligand>
        <name>Zn(2+)</name>
        <dbReference type="ChEBI" id="CHEBI:29105"/>
        <note>catalytic</note>
    </ligand>
</feature>
<dbReference type="GO" id="GO:0070006">
    <property type="term" value="F:metalloaminopeptidase activity"/>
    <property type="evidence" value="ECO:0007669"/>
    <property type="project" value="TreeGrafter"/>
</dbReference>
<dbReference type="FunFam" id="2.60.40.1910:FF:000008">
    <property type="entry name" value="Aminopeptidase"/>
    <property type="match status" value="1"/>
</dbReference>
<evidence type="ECO:0000259" key="18">
    <source>
        <dbReference type="Pfam" id="PF17900"/>
    </source>
</evidence>
<reference evidence="19" key="2">
    <citation type="journal article" date="2023" name="Commun. Biol.">
        <title>Intrasexual cuticular hydrocarbon dimorphism in a wasp sheds light on hydrocarbon biosynthesis genes in Hymenoptera.</title>
        <authorList>
            <person name="Moris V.C."/>
            <person name="Podsiadlowski L."/>
            <person name="Martin S."/>
            <person name="Oeyen J.P."/>
            <person name="Donath A."/>
            <person name="Petersen M."/>
            <person name="Wilbrandt J."/>
            <person name="Misof B."/>
            <person name="Liedtke D."/>
            <person name="Thamm M."/>
            <person name="Scheiner R."/>
            <person name="Schmitt T."/>
            <person name="Niehuis O."/>
        </authorList>
    </citation>
    <scope>NUCLEOTIDE SEQUENCE</scope>
    <source>
        <strain evidence="19">GBR_01_08_01A</strain>
    </source>
</reference>
<dbReference type="GO" id="GO:0043171">
    <property type="term" value="P:peptide catabolic process"/>
    <property type="evidence" value="ECO:0007669"/>
    <property type="project" value="TreeGrafter"/>
</dbReference>
<keyword evidence="12" id="KW-0325">Glycoprotein</keyword>
<dbReference type="GO" id="GO:0005886">
    <property type="term" value="C:plasma membrane"/>
    <property type="evidence" value="ECO:0007669"/>
    <property type="project" value="UniProtKB-SubCell"/>
</dbReference>
<evidence type="ECO:0000256" key="9">
    <source>
        <dbReference type="ARBA" id="ARBA00022833"/>
    </source>
</evidence>
<dbReference type="GO" id="GO:0042277">
    <property type="term" value="F:peptide binding"/>
    <property type="evidence" value="ECO:0007669"/>
    <property type="project" value="TreeGrafter"/>
</dbReference>
<dbReference type="InterPro" id="IPR027268">
    <property type="entry name" value="Peptidase_M4/M1_CTD_sf"/>
</dbReference>
<evidence type="ECO:0000259" key="16">
    <source>
        <dbReference type="Pfam" id="PF01433"/>
    </source>
</evidence>
<name>A0AAD9RLP4_9HYME</name>
<evidence type="ECO:0000256" key="7">
    <source>
        <dbReference type="ARBA" id="ARBA00022729"/>
    </source>
</evidence>
<feature type="binding site" evidence="14">
    <location>
        <position position="327"/>
    </location>
    <ligand>
        <name>Zn(2+)</name>
        <dbReference type="ChEBI" id="CHEBI:29105"/>
        <note>catalytic</note>
    </ligand>
</feature>
<dbReference type="InterPro" id="IPR001930">
    <property type="entry name" value="Peptidase_M1"/>
</dbReference>
<evidence type="ECO:0000256" key="4">
    <source>
        <dbReference type="ARBA" id="ARBA00022622"/>
    </source>
</evidence>
<dbReference type="Gene3D" id="1.25.50.20">
    <property type="match status" value="1"/>
</dbReference>
<dbReference type="PANTHER" id="PTHR11533">
    <property type="entry name" value="PROTEASE M1 ZINC METALLOPROTEASE"/>
    <property type="match status" value="1"/>
</dbReference>
<evidence type="ECO:0000256" key="8">
    <source>
        <dbReference type="ARBA" id="ARBA00022801"/>
    </source>
</evidence>
<dbReference type="Pfam" id="PF01433">
    <property type="entry name" value="Peptidase_M1"/>
    <property type="match status" value="1"/>
</dbReference>
<dbReference type="Pfam" id="PF11838">
    <property type="entry name" value="ERAP1_C"/>
    <property type="match status" value="1"/>
</dbReference>
<dbReference type="AlphaFoldDB" id="A0AAD9RLP4"/>
<feature type="domain" description="Peptidase M1 membrane alanine aminopeptidase" evidence="16">
    <location>
        <begin position="256"/>
        <end position="472"/>
    </location>
</feature>
<proteinExistence type="inferred from homology"/>
<comment type="subcellular location">
    <subcellularLocation>
        <location evidence="1">Cell membrane</location>
        <topology evidence="1">Lipid-anchor</topology>
        <topology evidence="1">GPI-anchor</topology>
    </subcellularLocation>
</comment>
<dbReference type="PANTHER" id="PTHR11533:SF294">
    <property type="entry name" value="THYROTROPIN-RELEASING HORMONE-DEGRADING ECTOENZYME"/>
    <property type="match status" value="1"/>
</dbReference>
<comment type="cofactor">
    <cofactor evidence="14 15">
        <name>Zn(2+)</name>
        <dbReference type="ChEBI" id="CHEBI:29105"/>
    </cofactor>
    <text evidence="14 15">Binds 1 zinc ion per subunit.</text>
</comment>
<dbReference type="InterPro" id="IPR024571">
    <property type="entry name" value="ERAP1-like_C_dom"/>
</dbReference>
<dbReference type="EC" id="3.4.11.-" evidence="15"/>
<dbReference type="Proteomes" id="UP001258017">
    <property type="component" value="Unassembled WGS sequence"/>
</dbReference>
<evidence type="ECO:0000256" key="6">
    <source>
        <dbReference type="ARBA" id="ARBA00022723"/>
    </source>
</evidence>
<accession>A0AAD9RLP4</accession>
<dbReference type="GO" id="GO:0008270">
    <property type="term" value="F:zinc ion binding"/>
    <property type="evidence" value="ECO:0007669"/>
    <property type="project" value="UniProtKB-UniRule"/>
</dbReference>
<organism evidence="19 20">
    <name type="scientific">Odynerus spinipes</name>
    <dbReference type="NCBI Taxonomy" id="1348599"/>
    <lineage>
        <taxon>Eukaryota</taxon>
        <taxon>Metazoa</taxon>
        <taxon>Ecdysozoa</taxon>
        <taxon>Arthropoda</taxon>
        <taxon>Hexapoda</taxon>
        <taxon>Insecta</taxon>
        <taxon>Pterygota</taxon>
        <taxon>Neoptera</taxon>
        <taxon>Endopterygota</taxon>
        <taxon>Hymenoptera</taxon>
        <taxon>Apocrita</taxon>
        <taxon>Aculeata</taxon>
        <taxon>Vespoidea</taxon>
        <taxon>Vespidae</taxon>
        <taxon>Eumeninae</taxon>
        <taxon>Odynerus</taxon>
    </lineage>
</organism>
<dbReference type="SUPFAM" id="SSF55486">
    <property type="entry name" value="Metalloproteases ('zincins'), catalytic domain"/>
    <property type="match status" value="1"/>
</dbReference>
<keyword evidence="3" id="KW-1003">Cell membrane</keyword>
<feature type="binding site" evidence="14">
    <location>
        <position position="323"/>
    </location>
    <ligand>
        <name>Zn(2+)</name>
        <dbReference type="ChEBI" id="CHEBI:29105"/>
        <note>catalytic</note>
    </ligand>
</feature>
<evidence type="ECO:0000256" key="13">
    <source>
        <dbReference type="ARBA" id="ARBA00023288"/>
    </source>
</evidence>
<keyword evidence="10 15" id="KW-0482">Metalloprotease</keyword>
<protein>
    <recommendedName>
        <fullName evidence="15">Aminopeptidase</fullName>
        <ecNumber evidence="15">3.4.11.-</ecNumber>
    </recommendedName>
</protein>
<evidence type="ECO:0000256" key="15">
    <source>
        <dbReference type="RuleBase" id="RU364040"/>
    </source>
</evidence>
<keyword evidence="5 15" id="KW-0645">Protease</keyword>
<keyword evidence="13" id="KW-0449">Lipoprotein</keyword>
<dbReference type="EMBL" id="JAIFRP010000039">
    <property type="protein sequence ID" value="KAK2581483.1"/>
    <property type="molecule type" value="Genomic_DNA"/>
</dbReference>
<evidence type="ECO:0000256" key="14">
    <source>
        <dbReference type="PIRSR" id="PIRSR634016-3"/>
    </source>
</evidence>
<feature type="domain" description="Aminopeptidase N-like N-terminal" evidence="18">
    <location>
        <begin position="29"/>
        <end position="216"/>
    </location>
</feature>
<keyword evidence="8 15" id="KW-0378">Hydrolase</keyword>
<evidence type="ECO:0000256" key="2">
    <source>
        <dbReference type="ARBA" id="ARBA00010136"/>
    </source>
</evidence>
<keyword evidence="6 14" id="KW-0479">Metal-binding</keyword>
<comment type="similarity">
    <text evidence="2 15">Belongs to the peptidase M1 family.</text>
</comment>
<dbReference type="GO" id="GO:0005737">
    <property type="term" value="C:cytoplasm"/>
    <property type="evidence" value="ECO:0007669"/>
    <property type="project" value="TreeGrafter"/>
</dbReference>
<evidence type="ECO:0000256" key="1">
    <source>
        <dbReference type="ARBA" id="ARBA00004609"/>
    </source>
</evidence>
<keyword evidence="20" id="KW-1185">Reference proteome</keyword>
<evidence type="ECO:0000256" key="5">
    <source>
        <dbReference type="ARBA" id="ARBA00022670"/>
    </source>
</evidence>
<evidence type="ECO:0000256" key="3">
    <source>
        <dbReference type="ARBA" id="ARBA00022475"/>
    </source>
</evidence>
<dbReference type="InterPro" id="IPR014782">
    <property type="entry name" value="Peptidase_M1_dom"/>
</dbReference>
<dbReference type="InterPro" id="IPR034016">
    <property type="entry name" value="M1_APN-typ"/>
</dbReference>
<comment type="caution">
    <text evidence="19">The sequence shown here is derived from an EMBL/GenBank/DDBJ whole genome shotgun (WGS) entry which is preliminary data.</text>
</comment>
<evidence type="ECO:0000313" key="19">
    <source>
        <dbReference type="EMBL" id="KAK2581483.1"/>
    </source>
</evidence>